<name>A0ABS0YLN8_9BACT</name>
<comment type="caution">
    <text evidence="1">The sequence shown here is derived from an EMBL/GenBank/DDBJ whole genome shotgun (WGS) entry which is preliminary data.</text>
</comment>
<gene>
    <name evidence="1" type="ORF">JFN90_01555</name>
</gene>
<evidence type="ECO:0000313" key="2">
    <source>
        <dbReference type="Proteomes" id="UP000641025"/>
    </source>
</evidence>
<protein>
    <submittedName>
        <fullName evidence="1">Uncharacterized protein</fullName>
    </submittedName>
</protein>
<organism evidence="1 2">
    <name type="scientific">Geomonas propionica</name>
    <dbReference type="NCBI Taxonomy" id="2798582"/>
    <lineage>
        <taxon>Bacteria</taxon>
        <taxon>Pseudomonadati</taxon>
        <taxon>Thermodesulfobacteriota</taxon>
        <taxon>Desulfuromonadia</taxon>
        <taxon>Geobacterales</taxon>
        <taxon>Geobacteraceae</taxon>
        <taxon>Geomonas</taxon>
    </lineage>
</organism>
<accession>A0ABS0YLN8</accession>
<dbReference type="Proteomes" id="UP000641025">
    <property type="component" value="Unassembled WGS sequence"/>
</dbReference>
<dbReference type="EMBL" id="JAEMHK010000001">
    <property type="protein sequence ID" value="MBJ6798816.1"/>
    <property type="molecule type" value="Genomic_DNA"/>
</dbReference>
<keyword evidence="2" id="KW-1185">Reference proteome</keyword>
<sequence length="104" mass="11511">MISIYGENYPGETKPADGPRLTLMTEWIETNVRNLRASLLFMEHAPTLLPVTGGELVLEIDGVVIDSGLLPKCGADHLKRCGRWLNDVQRIRAISTVPRPVFGL</sequence>
<proteinExistence type="predicted"/>
<evidence type="ECO:0000313" key="1">
    <source>
        <dbReference type="EMBL" id="MBJ6798816.1"/>
    </source>
</evidence>
<reference evidence="1 2" key="1">
    <citation type="submission" date="2020-12" db="EMBL/GenBank/DDBJ databases">
        <title>Geomonas sp. Red259, isolated from paddy soil.</title>
        <authorList>
            <person name="Xu Z."/>
            <person name="Zhang Z."/>
            <person name="Masuda Y."/>
            <person name="Itoh H."/>
            <person name="Senoo K."/>
        </authorList>
    </citation>
    <scope>NUCLEOTIDE SEQUENCE [LARGE SCALE GENOMIC DNA]</scope>
    <source>
        <strain evidence="1 2">Red259</strain>
    </source>
</reference>
<dbReference type="RefSeq" id="WP_199393342.1">
    <property type="nucleotide sequence ID" value="NZ_JAEMHK010000001.1"/>
</dbReference>